<feature type="coiled-coil region" evidence="1">
    <location>
        <begin position="1367"/>
        <end position="1397"/>
    </location>
</feature>
<evidence type="ECO:0000313" key="4">
    <source>
        <dbReference type="Proteomes" id="UP001600894"/>
    </source>
</evidence>
<dbReference type="InterPro" id="IPR041045">
    <property type="entry name" value="LPD25"/>
</dbReference>
<dbReference type="Pfam" id="PF00271">
    <property type="entry name" value="Helicase_C"/>
    <property type="match status" value="1"/>
</dbReference>
<dbReference type="SMART" id="SM00487">
    <property type="entry name" value="DEXDc"/>
    <property type="match status" value="1"/>
</dbReference>
<dbReference type="RefSeq" id="WP_390470346.1">
    <property type="nucleotide sequence ID" value="NZ_BAABXL010000001.1"/>
</dbReference>
<comment type="caution">
    <text evidence="3">The sequence shown here is derived from an EMBL/GenBank/DDBJ whole genome shotgun (WGS) entry which is preliminary data.</text>
</comment>
<evidence type="ECO:0000313" key="3">
    <source>
        <dbReference type="EMBL" id="GAA6269584.1"/>
    </source>
</evidence>
<dbReference type="InterPro" id="IPR001650">
    <property type="entry name" value="Helicase_C-like"/>
</dbReference>
<dbReference type="PROSITE" id="PS51194">
    <property type="entry name" value="HELICASE_CTER"/>
    <property type="match status" value="1"/>
</dbReference>
<dbReference type="InterPro" id="IPR014001">
    <property type="entry name" value="Helicase_ATP-bd"/>
</dbReference>
<dbReference type="InterPro" id="IPR052933">
    <property type="entry name" value="DNA_Protect_Modify"/>
</dbReference>
<dbReference type="Gene3D" id="3.40.50.150">
    <property type="entry name" value="Vaccinia Virus protein VP39"/>
    <property type="match status" value="1"/>
</dbReference>
<feature type="coiled-coil region" evidence="1">
    <location>
        <begin position="1976"/>
        <end position="2027"/>
    </location>
</feature>
<keyword evidence="1" id="KW-0175">Coiled coil</keyword>
<dbReference type="EMBL" id="BAABXL010000001">
    <property type="protein sequence ID" value="GAA6269584.1"/>
    <property type="molecule type" value="Genomic_DNA"/>
</dbReference>
<accession>A0ABQ0AZY5</accession>
<dbReference type="InterPro" id="IPR027417">
    <property type="entry name" value="P-loop_NTPase"/>
</dbReference>
<dbReference type="SUPFAM" id="SSF53335">
    <property type="entry name" value="S-adenosyl-L-methionine-dependent methyltransferases"/>
    <property type="match status" value="1"/>
</dbReference>
<organism evidence="3 4">
    <name type="scientific">Enterocloster alcoholdehydrogenati</name>
    <dbReference type="NCBI Taxonomy" id="2547410"/>
    <lineage>
        <taxon>Bacteria</taxon>
        <taxon>Bacillati</taxon>
        <taxon>Bacillota</taxon>
        <taxon>Clostridia</taxon>
        <taxon>Lachnospirales</taxon>
        <taxon>Lachnospiraceae</taxon>
        <taxon>Enterocloster</taxon>
    </lineage>
</organism>
<reference evidence="3 4" key="1">
    <citation type="submission" date="2024-04" db="EMBL/GenBank/DDBJ databases">
        <title>Defined microbial consortia suppress multidrug-resistant proinflammatory Enterobacteriaceae via ecological control.</title>
        <authorList>
            <person name="Furuichi M."/>
            <person name="Kawaguchi T."/>
            <person name="Pust M."/>
            <person name="Yasuma K."/>
            <person name="Plichta D."/>
            <person name="Hasegawa N."/>
            <person name="Ohya T."/>
            <person name="Bhattarai S."/>
            <person name="Sasajima S."/>
            <person name="Aoto Y."/>
            <person name="Tuganbaev T."/>
            <person name="Yaginuma M."/>
            <person name="Ueda M."/>
            <person name="Okahashi N."/>
            <person name="Amafuji K."/>
            <person name="Kiridooshi Y."/>
            <person name="Sugita K."/>
            <person name="Strazar M."/>
            <person name="Skelly A."/>
            <person name="Suda W."/>
            <person name="Hattori M."/>
            <person name="Nakamoto N."/>
            <person name="Caballero S."/>
            <person name="Norman J."/>
            <person name="Olle B."/>
            <person name="Tanoue T."/>
            <person name="Arita M."/>
            <person name="Bucci V."/>
            <person name="Atarashi K."/>
            <person name="Xavier R."/>
            <person name="Honda K."/>
        </authorList>
    </citation>
    <scope>NUCLEOTIDE SEQUENCE [LARGE SCALE GENOMIC DNA]</scope>
    <source>
        <strain evidence="4">f13</strain>
    </source>
</reference>
<dbReference type="PANTHER" id="PTHR41313:SF1">
    <property type="entry name" value="DNA METHYLASE ADENINE-SPECIFIC DOMAIN-CONTAINING PROTEIN"/>
    <property type="match status" value="1"/>
</dbReference>
<gene>
    <name evidence="3" type="ORF">F130042H8_26440</name>
</gene>
<dbReference type="Proteomes" id="UP001600894">
    <property type="component" value="Unassembled WGS sequence"/>
</dbReference>
<dbReference type="PANTHER" id="PTHR41313">
    <property type="entry name" value="ADENINE-SPECIFIC METHYLTRANSFERASE"/>
    <property type="match status" value="1"/>
</dbReference>
<dbReference type="Pfam" id="PF18840">
    <property type="entry name" value="LPD25"/>
    <property type="match status" value="1"/>
</dbReference>
<sequence length="2962" mass="338186">MRTTKDIDKKIQAVLDDNERIIQRVKNDPDEWFRFLACSAHFVFYPAKEQLQIYGRRPDAIAVAEGKVWSTQMGMHMKRNTKGIPVLDDKNPYRLRVKYYFDITDVSPYIKGAKKPQLWVFPKDGLGLIAGNLLQDAQGIAPEEKLWKWVGMQTETADTGMQKAIHTAVAYQVFARCKLDLDTCMGLNRTLFPEEPQMADRIPDAAKENFENLLDQITNVSRITFKELIRNIRLYEKAQALSEETTLQQLESVYEARKAGTQNLPDDRMFQGYSDDEVNMACLILKQPEKKILEDRKEESQATNAYGIGDTVYLDGDEYQIANVDDRKVELRPLGMLYSVSRVEDRQAFDQLLLLDSSRLIQEEKAETKGSALEETRENFRITNDDLGVGTAKEKFRHNMDAITALKRIETENRIATQEEQDILSKYVGWGGLPEAFDENRPGWEKEFAELKMALTEEEYSSAKGSVLNAHYTPPMLIRSIYTALGEMGFSSGNLLEPACGTGNFLGMLPENMSQTNVFGVELDTISGQIARHLYPNASISVMGFEKTAFPNNFFDVVVGNVPFGDYGVADRAYDKYNFLIHDYFIAKGLDQLRPGGIMAVITSAGTMDKKNASARKYFAERAELIGAVRLPDNVFKANAGTEVMTDILFFQKAVDTLPPDPSWIYSESNVPQDSMFHPGDRVSVTKSLWDANDWMMREHTYEYTVVREGTWTADTNGREMYVVKDDEGNETEYQALEMNLIKQADIYTYNKYFQEHPEMVLGDLRLESGPFGKRLTCKAITDGTTIEEKIISAIKNFRAYMPDADVTQIQTLSDKTETAIPADINVKNFSYTVVNGEIYFRNNSWMVKQVLSVDQTERAKNLIALRDEGYRLLGLELENRTDDEIYSQMKKLNDLYDNFVENYSAINAKANQFFKEDVTFPFLSTFEKLGKNKEVLGKADLFSKRTISPKVSVEHVDSPQEAVLISLCEKGKIDLEFMCSLLPKGTLPEKVISESKGSVFRDPAKITSDPYSGYVTADEYLSGNIRLKMEQAKAAALNDVSMDFNIAKLKEVLPKRLEAQEIEAHLGATWIAPKYIEDFIKEVFNIPEWRASSSNESLMPHVTFLEENAEWNVSNKRLGNDKETFPLATTKYGTARKNAFEILENELNLRDNKVYDSVGEGKYILNKKETALCNAKAEVLKADFENWIFKDPQRRAELVETYNNKFNNSRPRAFDGSFLSFPGMNPEITLRPHQKNAVARTLFGGNTLLGHVVGAGKTYTMAASAMEAKRIGIAHKSLFVVPNHLTEQWGMDFLKLYPAAQILVATKEDFTPERRKRFCAKIATGDYDAVIIGHSQFERIPLSVERQAYYIERQIKAITEAEKQSEEGEKLTIKQLEKTRKKLQTKLNKLNNSIQKDDVITFEQLGIDRLYVDESHYYKNLYLYTKMSNVAGIQQTEAAKSSDLYLKCQYLDELTNYKGIIFATGTPLSNSMVEMYTNMRYLQRNLLEEYGLEHFDAWAANFGNVVNAVELTPEGVGYRTKKRFSSFSNLPELMSLWHESADIQTSDMLNLPVPEAEIINVKVQASDLQKDMIRAISERADMVRNQGVDPSVDNMLKITNDGRKLALDQRLINPQMPDTANSKVNTCVDITHRIWEETKEAKSTQVIFCDLSTPKGDGSFSVYDDIRKKLCMKGVPENEIAFIHNAKTEDQKSRLFHAVKEGAIRILMGSTLKMGAGTNIQDRLIALHHLDIPWRPSDIEQREGRIVRQGNVNPVVQIYRYVTSDTFDAYSWQTIENKQKFIGQVMTSKSPVRKCSDIDEAALSYAEVKALATGNPYIKEKMELDVSIAKLRMERAAFQSDQYRLQDNYNIHLPKKIARLETLIAGMETDIKTYQENRPVQDDFLMRVGERNYNNRSEAAKALREIMTQNCCVYGKEFEVGGYLGFSLKASITYESQKFLLNLQGAVSHNIQVSSNDGAMMGTITKLLNAMPERLENLRASLEETKAVLETTKNEMDKPFVHEAEYKSKLERLNELNDLLNISENEDSKMNIGIGEDLSEIVQPDFDIGSWDMFENYDPYSHPEYTDMELDKAELIVTSETLSANKTPDPEGKDLPNIKEMPQMNGTLEETETTAPPQDRYELRFSTIGNGITVWNQAAPIESAPVDRNHKAADYETIAYISPDGTNITYFIESDRLPEEVKTQITQAAEKQKEEYDIDKLKLQSMEITKDIYDQKEDALKPYGWAGLSFYMEGIIKRSQIQGEIDSGDIYSSGLVGPMDAVKAYVEIENSPWTHHENIYAVAHNETGETETLLVHPKQLQAVAQSELAEKYGKAGILTEPLVYIRWSESQMLPDNGIMPIHEAEERFAAYDQSQNFIRDQVDEEDNYSFGYYHKTSFCILYETENGLEKYSGRYDLGDDEGGLLKHIYNAQTAVFEDDYLYAANEKSYGRDYAEQIKNASEEFIHHDLPRLQVWQRYEIVESDETYRTVWNIKDRFSMSKENGQYGQLVLERERPLRFLTLGEAKKFIEEQLAANEFIPHHHAVQNHAIQAYKRDYCTSKLEVALATFPKEKNKIVETAILLGYLPTKQGKVAKMPMDRIAVEFSDRVYLFSVPEQKGDILCKTYNNSIERPQVNYYFCKYKQEEPETIFQAVLEQIKRDGYPLDEIERLAGYEDCDKQIRQHEIHMVAKMLAAIQKNSDPDVYSEVYGREGEKLEQKIGENIMSGLTAPYIAALGEMKEPEEKQDIRVIQEILSTESRRSPLNYLTADSSAFTYIRDDVAVQQNITLKSAIGQMLIDRIAGKGQTYWIGFSAGQEEICVMSGNREQITFSAEQLNFEVDLTKTWQLRDSIAQIFRQTLPVYINDPYNRLNLPFDEYAKHEEQNPWRDMKIKYAVAGIKMTDYDQKTLDTLNRYFGYYLSNEDIKKVAIGKHPLNGDEIEQDVKAAAEQFCDQVVDRYYEAEEIAVVEMVANDITFDLEQ</sequence>
<dbReference type="SUPFAM" id="SSF52540">
    <property type="entry name" value="P-loop containing nucleoside triphosphate hydrolases"/>
    <property type="match status" value="2"/>
</dbReference>
<dbReference type="Gene3D" id="3.40.50.300">
    <property type="entry name" value="P-loop containing nucleotide triphosphate hydrolases"/>
    <property type="match status" value="2"/>
</dbReference>
<dbReference type="InterPro" id="IPR029063">
    <property type="entry name" value="SAM-dependent_MTases_sf"/>
</dbReference>
<dbReference type="InterPro" id="IPR006935">
    <property type="entry name" value="Helicase/UvrB_N"/>
</dbReference>
<dbReference type="InterPro" id="IPR011639">
    <property type="entry name" value="MethylTrfase_TaqI-like_dom"/>
</dbReference>
<name>A0ABQ0AZY5_9FIRM</name>
<evidence type="ECO:0000256" key="1">
    <source>
        <dbReference type="SAM" id="Coils"/>
    </source>
</evidence>
<proteinExistence type="predicted"/>
<dbReference type="Pfam" id="PF07669">
    <property type="entry name" value="Eco57I"/>
    <property type="match status" value="1"/>
</dbReference>
<keyword evidence="4" id="KW-1185">Reference proteome</keyword>
<dbReference type="PRINTS" id="PR00507">
    <property type="entry name" value="N12N6MTFRASE"/>
</dbReference>
<evidence type="ECO:0000259" key="2">
    <source>
        <dbReference type="PROSITE" id="PS51194"/>
    </source>
</evidence>
<dbReference type="Pfam" id="PF04851">
    <property type="entry name" value="ResIII"/>
    <property type="match status" value="1"/>
</dbReference>
<feature type="domain" description="Helicase C-terminal" evidence="2">
    <location>
        <begin position="1630"/>
        <end position="1794"/>
    </location>
</feature>
<protein>
    <recommendedName>
        <fullName evidence="2">Helicase C-terminal domain-containing protein</fullName>
    </recommendedName>
</protein>